<dbReference type="OrthoDB" id="5998574at2"/>
<dbReference type="RefSeq" id="WP_093279525.1">
    <property type="nucleotide sequence ID" value="NZ_FNDD01000060.1"/>
</dbReference>
<name>A0A1G8HQQ9_9VIBR</name>
<protein>
    <submittedName>
        <fullName evidence="1">Uncharacterized protein</fullName>
    </submittedName>
</protein>
<dbReference type="AlphaFoldDB" id="A0A1G8HQQ9"/>
<evidence type="ECO:0000313" key="1">
    <source>
        <dbReference type="EMBL" id="SDI09016.1"/>
    </source>
</evidence>
<dbReference type="EMBL" id="FNDD01000060">
    <property type="protein sequence ID" value="SDI09016.1"/>
    <property type="molecule type" value="Genomic_DNA"/>
</dbReference>
<gene>
    <name evidence="1" type="ORF">SAMN04488136_1605</name>
</gene>
<dbReference type="STRING" id="861298.SAMN04488136_1605"/>
<reference evidence="1 2" key="1">
    <citation type="submission" date="2016-10" db="EMBL/GenBank/DDBJ databases">
        <authorList>
            <person name="de Groot N.N."/>
        </authorList>
    </citation>
    <scope>NUCLEOTIDE SEQUENCE [LARGE SCALE GENOMIC DNA]</scope>
    <source>
        <strain evidence="1 2">CGMCC 1.10228</strain>
    </source>
</reference>
<accession>A0A1G8HQQ9</accession>
<evidence type="ECO:0000313" key="2">
    <source>
        <dbReference type="Proteomes" id="UP000198854"/>
    </source>
</evidence>
<organism evidence="1 2">
    <name type="scientific">Vibrio xiamenensis</name>
    <dbReference type="NCBI Taxonomy" id="861298"/>
    <lineage>
        <taxon>Bacteria</taxon>
        <taxon>Pseudomonadati</taxon>
        <taxon>Pseudomonadota</taxon>
        <taxon>Gammaproteobacteria</taxon>
        <taxon>Vibrionales</taxon>
        <taxon>Vibrionaceae</taxon>
        <taxon>Vibrio</taxon>
    </lineage>
</organism>
<dbReference type="Proteomes" id="UP000198854">
    <property type="component" value="Unassembled WGS sequence"/>
</dbReference>
<keyword evidence="2" id="KW-1185">Reference proteome</keyword>
<sequence length="111" mass="12637">MSLEGIKSLSVSEQEYIFSYPEIMTVLNVLGAEQIACLGWELVLRTDDGFFQHPKDAIIGFSTEQNYDEANRNFVSRSLLETKATIESCIQTDTDTYPLEKMLFCIVLDEK</sequence>
<proteinExistence type="predicted"/>